<dbReference type="CDD" id="cd04724">
    <property type="entry name" value="Tryptophan_synthase_alpha"/>
    <property type="match status" value="1"/>
</dbReference>
<dbReference type="Gene3D" id="3.20.20.70">
    <property type="entry name" value="Aldolase class I"/>
    <property type="match status" value="1"/>
</dbReference>
<dbReference type="HAMAP" id="MF_00131">
    <property type="entry name" value="Trp_synth_alpha"/>
    <property type="match status" value="1"/>
</dbReference>
<comment type="caution">
    <text evidence="10">The sequence shown here is derived from an EMBL/GenBank/DDBJ whole genome shotgun (WGS) entry which is preliminary data.</text>
</comment>
<keyword evidence="11" id="KW-1185">Reference proteome</keyword>
<dbReference type="EMBL" id="JBBHLI010000004">
    <property type="protein sequence ID" value="MEK9500982.1"/>
    <property type="molecule type" value="Genomic_DNA"/>
</dbReference>
<gene>
    <name evidence="8 10" type="primary">trpA</name>
    <name evidence="10" type="ORF">WI372_08340</name>
</gene>
<dbReference type="RefSeq" id="WP_405276924.1">
    <property type="nucleotide sequence ID" value="NZ_CP144380.1"/>
</dbReference>
<dbReference type="Proteomes" id="UP001484239">
    <property type="component" value="Unassembled WGS sequence"/>
</dbReference>
<accession>A0ABU9E8C2</accession>
<dbReference type="InterPro" id="IPR013785">
    <property type="entry name" value="Aldolase_TIM"/>
</dbReference>
<dbReference type="EC" id="4.2.1.20" evidence="8"/>
<dbReference type="PROSITE" id="PS00167">
    <property type="entry name" value="TRP_SYNTHASE_ALPHA"/>
    <property type="match status" value="1"/>
</dbReference>
<evidence type="ECO:0000256" key="5">
    <source>
        <dbReference type="ARBA" id="ARBA00023141"/>
    </source>
</evidence>
<dbReference type="Pfam" id="PF00290">
    <property type="entry name" value="Trp_syntA"/>
    <property type="match status" value="1"/>
</dbReference>
<dbReference type="SUPFAM" id="SSF51366">
    <property type="entry name" value="Ribulose-phoshate binding barrel"/>
    <property type="match status" value="1"/>
</dbReference>
<proteinExistence type="inferred from homology"/>
<protein>
    <recommendedName>
        <fullName evidence="8">Tryptophan synthase alpha chain</fullName>
        <ecNumber evidence="8">4.2.1.20</ecNumber>
    </recommendedName>
</protein>
<evidence type="ECO:0000256" key="6">
    <source>
        <dbReference type="ARBA" id="ARBA00023239"/>
    </source>
</evidence>
<comment type="function">
    <text evidence="8">The alpha subunit is responsible for the aldol cleavage of indoleglycerol phosphate to indole and glyceraldehyde 3-phosphate.</text>
</comment>
<keyword evidence="4 8" id="KW-0822">Tryptophan biosynthesis</keyword>
<evidence type="ECO:0000256" key="3">
    <source>
        <dbReference type="ARBA" id="ARBA00022605"/>
    </source>
</evidence>
<dbReference type="GO" id="GO:0004834">
    <property type="term" value="F:tryptophan synthase activity"/>
    <property type="evidence" value="ECO:0007669"/>
    <property type="project" value="UniProtKB-EC"/>
</dbReference>
<dbReference type="InterPro" id="IPR002028">
    <property type="entry name" value="Trp_synthase_suA"/>
</dbReference>
<keyword evidence="3 8" id="KW-0028">Amino-acid biosynthesis</keyword>
<dbReference type="PANTHER" id="PTHR43406">
    <property type="entry name" value="TRYPTOPHAN SYNTHASE, ALPHA CHAIN"/>
    <property type="match status" value="1"/>
</dbReference>
<evidence type="ECO:0000256" key="1">
    <source>
        <dbReference type="ARBA" id="ARBA00004733"/>
    </source>
</evidence>
<evidence type="ECO:0000256" key="2">
    <source>
        <dbReference type="ARBA" id="ARBA00011270"/>
    </source>
</evidence>
<evidence type="ECO:0000256" key="4">
    <source>
        <dbReference type="ARBA" id="ARBA00022822"/>
    </source>
</evidence>
<evidence type="ECO:0000256" key="7">
    <source>
        <dbReference type="ARBA" id="ARBA00049047"/>
    </source>
</evidence>
<evidence type="ECO:0000256" key="9">
    <source>
        <dbReference type="RuleBase" id="RU003662"/>
    </source>
</evidence>
<feature type="active site" description="Proton acceptor" evidence="8">
    <location>
        <position position="62"/>
    </location>
</feature>
<evidence type="ECO:0000313" key="10">
    <source>
        <dbReference type="EMBL" id="MEK9500982.1"/>
    </source>
</evidence>
<name>A0ABU9E8C2_9BACT</name>
<evidence type="ECO:0000256" key="8">
    <source>
        <dbReference type="HAMAP-Rule" id="MF_00131"/>
    </source>
</evidence>
<dbReference type="NCBIfam" id="TIGR00262">
    <property type="entry name" value="trpA"/>
    <property type="match status" value="1"/>
</dbReference>
<dbReference type="InterPro" id="IPR018204">
    <property type="entry name" value="Trp_synthase_alpha_AS"/>
</dbReference>
<comment type="pathway">
    <text evidence="1 8">Amino-acid biosynthesis; L-tryptophan biosynthesis; L-tryptophan from chorismate: step 5/5.</text>
</comment>
<dbReference type="InterPro" id="IPR011060">
    <property type="entry name" value="RibuloseP-bd_barrel"/>
</dbReference>
<keyword evidence="6 8" id="KW-0456">Lyase</keyword>
<keyword evidence="5 8" id="KW-0057">Aromatic amino acid biosynthesis</keyword>
<comment type="subunit">
    <text evidence="2 8">Tetramer of two alpha and two beta chains.</text>
</comment>
<sequence length="264" mass="28033">MTSSRIARRFAERAAEGRSVLVPYVTAGFPEADTTTALLPALAEAGADVIEVGIPFSDPLADGPTIQDSSFRALENGTTVARVLDFVREFRREHDTPVVLFTYLNPVYHYGLDAFCRDAAEAGADGVLLTDLPAGADPELEGAFERHGLDAIRLLAPTTADSRIGEVAAGGRGFLYYISRTGVTGARADLPPELEAEVRRIRDRVGLPVAVGFGISTPEQARAVAHLADGVVVGSALVRRLDEAGVEGARAFVASLREAMDADR</sequence>
<feature type="active site" description="Proton acceptor" evidence="8">
    <location>
        <position position="51"/>
    </location>
</feature>
<evidence type="ECO:0000313" key="11">
    <source>
        <dbReference type="Proteomes" id="UP001484239"/>
    </source>
</evidence>
<organism evidence="10 11">
    <name type="scientific">Gaopeijia maritima</name>
    <dbReference type="NCBI Taxonomy" id="3119007"/>
    <lineage>
        <taxon>Bacteria</taxon>
        <taxon>Pseudomonadati</taxon>
        <taxon>Gemmatimonadota</taxon>
        <taxon>Longimicrobiia</taxon>
        <taxon>Gaopeijiales</taxon>
        <taxon>Gaopeijiaceae</taxon>
        <taxon>Gaopeijia</taxon>
    </lineage>
</organism>
<reference evidence="10 11" key="1">
    <citation type="submission" date="2024-02" db="EMBL/GenBank/DDBJ databases">
        <title>A novel Gemmatimonadota bacterium.</title>
        <authorList>
            <person name="Du Z.-J."/>
            <person name="Ye Y.-Q."/>
        </authorList>
    </citation>
    <scope>NUCLEOTIDE SEQUENCE [LARGE SCALE GENOMIC DNA]</scope>
    <source>
        <strain evidence="10 11">DH-20</strain>
    </source>
</reference>
<dbReference type="PANTHER" id="PTHR43406:SF1">
    <property type="entry name" value="TRYPTOPHAN SYNTHASE ALPHA CHAIN, CHLOROPLASTIC"/>
    <property type="match status" value="1"/>
</dbReference>
<comment type="catalytic activity">
    <reaction evidence="7 8">
        <text>(1S,2R)-1-C-(indol-3-yl)glycerol 3-phosphate + L-serine = D-glyceraldehyde 3-phosphate + L-tryptophan + H2O</text>
        <dbReference type="Rhea" id="RHEA:10532"/>
        <dbReference type="ChEBI" id="CHEBI:15377"/>
        <dbReference type="ChEBI" id="CHEBI:33384"/>
        <dbReference type="ChEBI" id="CHEBI:57912"/>
        <dbReference type="ChEBI" id="CHEBI:58866"/>
        <dbReference type="ChEBI" id="CHEBI:59776"/>
        <dbReference type="EC" id="4.2.1.20"/>
    </reaction>
</comment>
<comment type="similarity">
    <text evidence="8 9">Belongs to the TrpA family.</text>
</comment>